<protein>
    <submittedName>
        <fullName evidence="1">Uncharacterized protein</fullName>
    </submittedName>
</protein>
<evidence type="ECO:0000313" key="1">
    <source>
        <dbReference type="EMBL" id="GFZ21757.1"/>
    </source>
</evidence>
<dbReference type="EMBL" id="BJWL01000029">
    <property type="protein sequence ID" value="GFZ21757.1"/>
    <property type="molecule type" value="Genomic_DNA"/>
</dbReference>
<organism evidence="1 2">
    <name type="scientific">Actinidia rufa</name>
    <dbReference type="NCBI Taxonomy" id="165716"/>
    <lineage>
        <taxon>Eukaryota</taxon>
        <taxon>Viridiplantae</taxon>
        <taxon>Streptophyta</taxon>
        <taxon>Embryophyta</taxon>
        <taxon>Tracheophyta</taxon>
        <taxon>Spermatophyta</taxon>
        <taxon>Magnoliopsida</taxon>
        <taxon>eudicotyledons</taxon>
        <taxon>Gunneridae</taxon>
        <taxon>Pentapetalae</taxon>
        <taxon>asterids</taxon>
        <taxon>Ericales</taxon>
        <taxon>Actinidiaceae</taxon>
        <taxon>Actinidia</taxon>
    </lineage>
</organism>
<name>A0A7J0HF56_9ERIC</name>
<dbReference type="Proteomes" id="UP000585474">
    <property type="component" value="Unassembled WGS sequence"/>
</dbReference>
<proteinExistence type="predicted"/>
<dbReference type="AlphaFoldDB" id="A0A7J0HF56"/>
<evidence type="ECO:0000313" key="2">
    <source>
        <dbReference type="Proteomes" id="UP000585474"/>
    </source>
</evidence>
<comment type="caution">
    <text evidence="1">The sequence shown here is derived from an EMBL/GenBank/DDBJ whole genome shotgun (WGS) entry which is preliminary data.</text>
</comment>
<reference evidence="1 2" key="1">
    <citation type="submission" date="2019-07" db="EMBL/GenBank/DDBJ databases">
        <title>De Novo Assembly of kiwifruit Actinidia rufa.</title>
        <authorList>
            <person name="Sugita-Konishi S."/>
            <person name="Sato K."/>
            <person name="Mori E."/>
            <person name="Abe Y."/>
            <person name="Kisaki G."/>
            <person name="Hamano K."/>
            <person name="Suezawa K."/>
            <person name="Otani M."/>
            <person name="Fukuda T."/>
            <person name="Manabe T."/>
            <person name="Gomi K."/>
            <person name="Tabuchi M."/>
            <person name="Akimitsu K."/>
            <person name="Kataoka I."/>
        </authorList>
    </citation>
    <scope>NUCLEOTIDE SEQUENCE [LARGE SCALE GENOMIC DNA]</scope>
    <source>
        <strain evidence="2">cv. Fuchu</strain>
    </source>
</reference>
<gene>
    <name evidence="1" type="ORF">Acr_29g0009190</name>
</gene>
<keyword evidence="2" id="KW-1185">Reference proteome</keyword>
<sequence length="160" mass="17632">MHFVLAVGSSHPAIMMIDPSPLVDFWSPIINGRHFGFRAHAVSLPLSCLYIMPGLGISFFKARMRLPSPHNCDLIVSDHSPAVIWAFHFDCEEFIPSNWASNYNQRGRLDELDVGASLLRALVLEGSFVADKQYVLSGKCSLVSNNHSATSSKCSLIADK</sequence>
<accession>A0A7J0HF56</accession>